<sequence length="256" mass="26229">MSVRQMLTAFVVSLAGLLTAVGYRIQHSPPPAPHGVTVLLPTVASTQGPTRWLTPPPEQPSQQTPSRAGSPVTSAAPLSPTAVPLPQGSSHPTPSLPASVSAVPSEPEPDGDPCEPASVRTPPHTEDLGRTSASAEDPLQAAPRPSGSPRENIGDAFAAEPGLSETPRGSETVCPEGSEPGVLTPSACRTPPPCPYAPSAPVTYPVAETAQSHSELHREHRLRGVQGKAGPQVSGGLPSDDRPSAAVQDDRDADPA</sequence>
<dbReference type="EMBL" id="BAAAUD010000002">
    <property type="protein sequence ID" value="GAA2920682.1"/>
    <property type="molecule type" value="Genomic_DNA"/>
</dbReference>
<comment type="caution">
    <text evidence="2">The sequence shown here is derived from an EMBL/GenBank/DDBJ whole genome shotgun (WGS) entry which is preliminary data.</text>
</comment>
<dbReference type="Proteomes" id="UP001500403">
    <property type="component" value="Unassembled WGS sequence"/>
</dbReference>
<feature type="compositionally biased region" description="Low complexity" evidence="1">
    <location>
        <begin position="92"/>
        <end position="105"/>
    </location>
</feature>
<name>A0ABN3WMY5_9ACTN</name>
<reference evidence="2 3" key="1">
    <citation type="journal article" date="2019" name="Int. J. Syst. Evol. Microbiol.">
        <title>The Global Catalogue of Microorganisms (GCM) 10K type strain sequencing project: providing services to taxonomists for standard genome sequencing and annotation.</title>
        <authorList>
            <consortium name="The Broad Institute Genomics Platform"/>
            <consortium name="The Broad Institute Genome Sequencing Center for Infectious Disease"/>
            <person name="Wu L."/>
            <person name="Ma J."/>
        </authorList>
    </citation>
    <scope>NUCLEOTIDE SEQUENCE [LARGE SCALE GENOMIC DNA]</scope>
    <source>
        <strain evidence="2 3">JCM 9088</strain>
    </source>
</reference>
<keyword evidence="3" id="KW-1185">Reference proteome</keyword>
<proteinExistence type="predicted"/>
<feature type="compositionally biased region" description="Basic and acidic residues" evidence="1">
    <location>
        <begin position="239"/>
        <end position="256"/>
    </location>
</feature>
<organism evidence="2 3">
    <name type="scientific">Streptomyces enissocaesilis</name>
    <dbReference type="NCBI Taxonomy" id="332589"/>
    <lineage>
        <taxon>Bacteria</taxon>
        <taxon>Bacillati</taxon>
        <taxon>Actinomycetota</taxon>
        <taxon>Actinomycetes</taxon>
        <taxon>Kitasatosporales</taxon>
        <taxon>Streptomycetaceae</taxon>
        <taxon>Streptomyces</taxon>
        <taxon>Streptomyces rochei group</taxon>
    </lineage>
</organism>
<accession>A0ABN3WMY5</accession>
<gene>
    <name evidence="2" type="ORF">GCM10010446_00830</name>
</gene>
<protein>
    <submittedName>
        <fullName evidence="2">Uncharacterized protein</fullName>
    </submittedName>
</protein>
<evidence type="ECO:0000313" key="3">
    <source>
        <dbReference type="Proteomes" id="UP001500403"/>
    </source>
</evidence>
<evidence type="ECO:0000256" key="1">
    <source>
        <dbReference type="SAM" id="MobiDB-lite"/>
    </source>
</evidence>
<feature type="region of interest" description="Disordered" evidence="1">
    <location>
        <begin position="47"/>
        <end position="256"/>
    </location>
</feature>
<evidence type="ECO:0000313" key="2">
    <source>
        <dbReference type="EMBL" id="GAA2920682.1"/>
    </source>
</evidence>